<reference evidence="2" key="1">
    <citation type="journal article" date="2021" name="bioRxiv">
        <title>Whole Genome Assembly and Annotation of Northern Wild Rice, Zizania palustris L., Supports a Whole Genome Duplication in the Zizania Genus.</title>
        <authorList>
            <person name="Haas M."/>
            <person name="Kono T."/>
            <person name="Macchietto M."/>
            <person name="Millas R."/>
            <person name="McGilp L."/>
            <person name="Shao M."/>
            <person name="Duquette J."/>
            <person name="Hirsch C.N."/>
            <person name="Kimball J."/>
        </authorList>
    </citation>
    <scope>NUCLEOTIDE SEQUENCE</scope>
    <source>
        <tissue evidence="2">Fresh leaf tissue</tissue>
    </source>
</reference>
<gene>
    <name evidence="2" type="ORF">GUJ93_ZPchr0012g19644</name>
</gene>
<protein>
    <submittedName>
        <fullName evidence="2">Uncharacterized protein</fullName>
    </submittedName>
</protein>
<accession>A0A8J6BT40</accession>
<evidence type="ECO:0000313" key="3">
    <source>
        <dbReference type="Proteomes" id="UP000729402"/>
    </source>
</evidence>
<comment type="caution">
    <text evidence="2">The sequence shown here is derived from an EMBL/GenBank/DDBJ whole genome shotgun (WGS) entry which is preliminary data.</text>
</comment>
<sequence length="116" mass="12421">MEAVARRRGSGEERRGGSGTKHRAWEVGRWGGEAAAGRWGSREGRRRTGGGEAAAGRWGSGSSSGGFRLPERHEATWARPASGTISLDKVFYVTKQCGITIHGNCGCEHLHLICNS</sequence>
<dbReference type="Proteomes" id="UP000729402">
    <property type="component" value="Unassembled WGS sequence"/>
</dbReference>
<evidence type="ECO:0000313" key="2">
    <source>
        <dbReference type="EMBL" id="KAG8095487.1"/>
    </source>
</evidence>
<name>A0A8J6BT40_ZIZPA</name>
<evidence type="ECO:0000256" key="1">
    <source>
        <dbReference type="SAM" id="MobiDB-lite"/>
    </source>
</evidence>
<organism evidence="2 3">
    <name type="scientific">Zizania palustris</name>
    <name type="common">Northern wild rice</name>
    <dbReference type="NCBI Taxonomy" id="103762"/>
    <lineage>
        <taxon>Eukaryota</taxon>
        <taxon>Viridiplantae</taxon>
        <taxon>Streptophyta</taxon>
        <taxon>Embryophyta</taxon>
        <taxon>Tracheophyta</taxon>
        <taxon>Spermatophyta</taxon>
        <taxon>Magnoliopsida</taxon>
        <taxon>Liliopsida</taxon>
        <taxon>Poales</taxon>
        <taxon>Poaceae</taxon>
        <taxon>BOP clade</taxon>
        <taxon>Oryzoideae</taxon>
        <taxon>Oryzeae</taxon>
        <taxon>Zizaniinae</taxon>
        <taxon>Zizania</taxon>
    </lineage>
</organism>
<proteinExistence type="predicted"/>
<dbReference type="OrthoDB" id="653734at2759"/>
<keyword evidence="3" id="KW-1185">Reference proteome</keyword>
<dbReference type="EMBL" id="JAAALK010000080">
    <property type="protein sequence ID" value="KAG8095487.1"/>
    <property type="molecule type" value="Genomic_DNA"/>
</dbReference>
<reference evidence="2" key="2">
    <citation type="submission" date="2021-02" db="EMBL/GenBank/DDBJ databases">
        <authorList>
            <person name="Kimball J.A."/>
            <person name="Haas M.W."/>
            <person name="Macchietto M."/>
            <person name="Kono T."/>
            <person name="Duquette J."/>
            <person name="Shao M."/>
        </authorList>
    </citation>
    <scope>NUCLEOTIDE SEQUENCE</scope>
    <source>
        <tissue evidence="2">Fresh leaf tissue</tissue>
    </source>
</reference>
<feature type="compositionally biased region" description="Gly residues" evidence="1">
    <location>
        <begin position="50"/>
        <end position="64"/>
    </location>
</feature>
<dbReference type="AlphaFoldDB" id="A0A8J6BT40"/>
<feature type="region of interest" description="Disordered" evidence="1">
    <location>
        <begin position="1"/>
        <end position="69"/>
    </location>
</feature>